<name>A0ABU1N8A7_9BURK</name>
<dbReference type="Gene3D" id="3.90.950.20">
    <property type="entry name" value="CinA-like"/>
    <property type="match status" value="1"/>
</dbReference>
<feature type="domain" description="CinA C-terminal" evidence="1">
    <location>
        <begin position="12"/>
        <end position="160"/>
    </location>
</feature>
<dbReference type="NCBIfam" id="TIGR00199">
    <property type="entry name" value="PncC_domain"/>
    <property type="match status" value="1"/>
</dbReference>
<dbReference type="InterPro" id="IPR036653">
    <property type="entry name" value="CinA-like_C"/>
</dbReference>
<evidence type="ECO:0000313" key="2">
    <source>
        <dbReference type="EMBL" id="MDR6534678.1"/>
    </source>
</evidence>
<dbReference type="Pfam" id="PF02464">
    <property type="entry name" value="CinA"/>
    <property type="match status" value="1"/>
</dbReference>
<evidence type="ECO:0000259" key="1">
    <source>
        <dbReference type="Pfam" id="PF02464"/>
    </source>
</evidence>
<keyword evidence="3" id="KW-1185">Reference proteome</keyword>
<dbReference type="Proteomes" id="UP001184230">
    <property type="component" value="Unassembled WGS sequence"/>
</dbReference>
<dbReference type="InterPro" id="IPR008136">
    <property type="entry name" value="CinA_C"/>
</dbReference>
<gene>
    <name evidence="2" type="ORF">J2739_000438</name>
</gene>
<proteinExistence type="predicted"/>
<dbReference type="SUPFAM" id="SSF142433">
    <property type="entry name" value="CinA-like"/>
    <property type="match status" value="1"/>
</dbReference>
<sequence length="167" mass="17900">MPNTDGNGAGQAAAKYLQEHGLVLVTAESCTAGLIASRLASAPGAGKVLQSAFVVYDPKAKHRHLGVRQATLERFNLTSEPVALEMARGALAQGDANLAIANTGVADDTDSAIPAGTQCFAWAFRDGSRTQIFTETKRFHGDRNTIREAAADYALQRIAHYHRRFMS</sequence>
<accession>A0ABU1N8A7</accession>
<organism evidence="2 3">
    <name type="scientific">Variovorax soli</name>
    <dbReference type="NCBI Taxonomy" id="376815"/>
    <lineage>
        <taxon>Bacteria</taxon>
        <taxon>Pseudomonadati</taxon>
        <taxon>Pseudomonadota</taxon>
        <taxon>Betaproteobacteria</taxon>
        <taxon>Burkholderiales</taxon>
        <taxon>Comamonadaceae</taxon>
        <taxon>Variovorax</taxon>
    </lineage>
</organism>
<protein>
    <submittedName>
        <fullName evidence="2">PncC family amidohydrolase</fullName>
    </submittedName>
</protein>
<dbReference type="RefSeq" id="WP_309898061.1">
    <property type="nucleotide sequence ID" value="NZ_JAVDRF010000001.1"/>
</dbReference>
<reference evidence="2 3" key="1">
    <citation type="submission" date="2023-07" db="EMBL/GenBank/DDBJ databases">
        <title>Sorghum-associated microbial communities from plants grown in Nebraska, USA.</title>
        <authorList>
            <person name="Schachtman D."/>
        </authorList>
    </citation>
    <scope>NUCLEOTIDE SEQUENCE [LARGE SCALE GENOMIC DNA]</scope>
    <source>
        <strain evidence="2 3">DS1781</strain>
    </source>
</reference>
<evidence type="ECO:0000313" key="3">
    <source>
        <dbReference type="Proteomes" id="UP001184230"/>
    </source>
</evidence>
<dbReference type="EMBL" id="JAVDRF010000001">
    <property type="protein sequence ID" value="MDR6534678.1"/>
    <property type="molecule type" value="Genomic_DNA"/>
</dbReference>
<comment type="caution">
    <text evidence="2">The sequence shown here is derived from an EMBL/GenBank/DDBJ whole genome shotgun (WGS) entry which is preliminary data.</text>
</comment>